<dbReference type="EMBL" id="CP011451">
    <property type="protein sequence ID" value="AKH38317.1"/>
    <property type="molecule type" value="Genomic_DNA"/>
</dbReference>
<evidence type="ECO:0000256" key="5">
    <source>
        <dbReference type="ARBA" id="ARBA00023110"/>
    </source>
</evidence>
<accession>A0A0F7KHJ1</accession>
<dbReference type="PATRIC" id="fig|44574.3.peg.2871"/>
<dbReference type="InterPro" id="IPR000297">
    <property type="entry name" value="PPIase_PpiC"/>
</dbReference>
<keyword evidence="4 8" id="KW-0732">Signal</keyword>
<name>A0A0F7KHJ1_9PROT</name>
<dbReference type="OrthoDB" id="14196at2"/>
<dbReference type="PANTHER" id="PTHR47245:SF1">
    <property type="entry name" value="FOLDASE PROTEIN PRSA"/>
    <property type="match status" value="1"/>
</dbReference>
<reference evidence="12 15" key="4">
    <citation type="submission" date="2019-07" db="EMBL/GenBank/DDBJ databases">
        <title>Active sludge and wastewater microbial communities from Klosterneuburg, Austria.</title>
        <authorList>
            <person name="Wagner M."/>
        </authorList>
    </citation>
    <scope>NUCLEOTIDE SEQUENCE [LARGE SCALE GENOMIC DNA]</scope>
    <source>
        <strain evidence="12 15">Nm2</strain>
    </source>
</reference>
<dbReference type="GO" id="GO:0003755">
    <property type="term" value="F:peptidyl-prolyl cis-trans isomerase activity"/>
    <property type="evidence" value="ECO:0007669"/>
    <property type="project" value="UniProtKB-KW"/>
</dbReference>
<evidence type="ECO:0000256" key="2">
    <source>
        <dbReference type="ARBA" id="ARBA00007656"/>
    </source>
</evidence>
<proteinExistence type="inferred from homology"/>
<dbReference type="PROSITE" id="PS50198">
    <property type="entry name" value="PPIC_PPIASE_2"/>
    <property type="match status" value="1"/>
</dbReference>
<dbReference type="RefSeq" id="WP_046850367.1">
    <property type="nucleotide sequence ID" value="NZ_CBDIPD010000175.1"/>
</dbReference>
<feature type="signal peptide" evidence="8">
    <location>
        <begin position="1"/>
        <end position="24"/>
    </location>
</feature>
<reference evidence="11 14" key="3">
    <citation type="submission" date="2016-10" db="EMBL/GenBank/DDBJ databases">
        <authorList>
            <person name="de Groot N.N."/>
        </authorList>
    </citation>
    <scope>NUCLEOTIDE SEQUENCE [LARGE SCALE GENOMIC DNA]</scope>
    <source>
        <strain evidence="11 14">Nm110</strain>
    </source>
</reference>
<dbReference type="EMBL" id="FNNH01000019">
    <property type="protein sequence ID" value="SDW62391.1"/>
    <property type="molecule type" value="Genomic_DNA"/>
</dbReference>
<sequence>MQLIKFLLLISVCVPSFVVTSLHAQSTASVAKVNGVAIPQARLDFMVKAAVAQGQPESSEMRNTLRENLIAEEIIAQEAQKKGLDRDPDVITQTELARQAILVRAYQADYIKNNAVSDDILRREYETVKAQMGDKEYKARHILVESEAEAKDIIASLKKKGASFEKIAKEKSIDTGSKNNGGELGWSAAAAYVKPFADALQNMKKGNITEKPVQTNFGWHVIRLEDVRPAVPPPFEEVKTNMQQRVLQRNFAATVQDLRSKAKVE</sequence>
<reference evidence="10 13" key="2">
    <citation type="journal article" date="2016" name="Genome Announc.">
        <title>Genome Sequence of Nitrosomonas communis Strain Nm2, a Mesophilic Ammonia-Oxidizing Bacterium Isolated from Mediterranean Soil.</title>
        <authorList>
            <person name="Kozlowski J.A."/>
            <person name="Kits K.D."/>
            <person name="Stein L.Y."/>
        </authorList>
    </citation>
    <scope>NUCLEOTIDE SEQUENCE [LARGE SCALE GENOMIC DNA]</scope>
    <source>
        <strain evidence="10 13">Nm2</strain>
    </source>
</reference>
<dbReference type="SUPFAM" id="SSF109998">
    <property type="entry name" value="Triger factor/SurA peptide-binding domain-like"/>
    <property type="match status" value="1"/>
</dbReference>
<keyword evidence="5 7" id="KW-0697">Rotamase</keyword>
<dbReference type="EMBL" id="VNHT01000067">
    <property type="protein sequence ID" value="TYP78879.1"/>
    <property type="molecule type" value="Genomic_DNA"/>
</dbReference>
<evidence type="ECO:0000259" key="9">
    <source>
        <dbReference type="PROSITE" id="PS50198"/>
    </source>
</evidence>
<comment type="catalytic activity">
    <reaction evidence="1">
        <text>[protein]-peptidylproline (omega=180) = [protein]-peptidylproline (omega=0)</text>
        <dbReference type="Rhea" id="RHEA:16237"/>
        <dbReference type="Rhea" id="RHEA-COMP:10747"/>
        <dbReference type="Rhea" id="RHEA-COMP:10748"/>
        <dbReference type="ChEBI" id="CHEBI:83833"/>
        <dbReference type="ChEBI" id="CHEBI:83834"/>
        <dbReference type="EC" id="5.2.1.8"/>
    </reaction>
</comment>
<organism evidence="10 13">
    <name type="scientific">Nitrosomonas communis</name>
    <dbReference type="NCBI Taxonomy" id="44574"/>
    <lineage>
        <taxon>Bacteria</taxon>
        <taxon>Pseudomonadati</taxon>
        <taxon>Pseudomonadota</taxon>
        <taxon>Betaproteobacteria</taxon>
        <taxon>Nitrosomonadales</taxon>
        <taxon>Nitrosomonadaceae</taxon>
        <taxon>Nitrosomonas</taxon>
    </lineage>
</organism>
<evidence type="ECO:0000256" key="4">
    <source>
        <dbReference type="ARBA" id="ARBA00022729"/>
    </source>
</evidence>
<keyword evidence="6 7" id="KW-0413">Isomerase</keyword>
<dbReference type="Proteomes" id="UP000183454">
    <property type="component" value="Unassembled WGS sequence"/>
</dbReference>
<evidence type="ECO:0000256" key="7">
    <source>
        <dbReference type="PROSITE-ProRule" id="PRU00278"/>
    </source>
</evidence>
<dbReference type="Gene3D" id="3.10.50.40">
    <property type="match status" value="1"/>
</dbReference>
<dbReference type="PANTHER" id="PTHR47245">
    <property type="entry name" value="PEPTIDYLPROLYL ISOMERASE"/>
    <property type="match status" value="1"/>
</dbReference>
<evidence type="ECO:0000313" key="10">
    <source>
        <dbReference type="EMBL" id="AKH38317.1"/>
    </source>
</evidence>
<feature type="domain" description="PpiC" evidence="9">
    <location>
        <begin position="134"/>
        <end position="226"/>
    </location>
</feature>
<dbReference type="KEGG" id="nco:AAW31_11780"/>
<evidence type="ECO:0000313" key="14">
    <source>
        <dbReference type="Proteomes" id="UP000183454"/>
    </source>
</evidence>
<feature type="chain" id="PRO_5010419337" description="peptidylprolyl isomerase" evidence="8">
    <location>
        <begin position="25"/>
        <end position="265"/>
    </location>
</feature>
<evidence type="ECO:0000256" key="6">
    <source>
        <dbReference type="ARBA" id="ARBA00023235"/>
    </source>
</evidence>
<dbReference type="Proteomes" id="UP000324176">
    <property type="component" value="Unassembled WGS sequence"/>
</dbReference>
<protein>
    <recommendedName>
        <fullName evidence="3">peptidylprolyl isomerase</fullName>
        <ecNumber evidence="3">5.2.1.8</ecNumber>
    </recommendedName>
</protein>
<dbReference type="InterPro" id="IPR046357">
    <property type="entry name" value="PPIase_dom_sf"/>
</dbReference>
<evidence type="ECO:0000256" key="8">
    <source>
        <dbReference type="SAM" id="SignalP"/>
    </source>
</evidence>
<keyword evidence="13" id="KW-1185">Reference proteome</keyword>
<dbReference type="Pfam" id="PF13145">
    <property type="entry name" value="Rotamase_2"/>
    <property type="match status" value="1"/>
</dbReference>
<evidence type="ECO:0000313" key="15">
    <source>
        <dbReference type="Proteomes" id="UP000324176"/>
    </source>
</evidence>
<reference evidence="13" key="1">
    <citation type="submission" date="2015-05" db="EMBL/GenBank/DDBJ databases">
        <title>Draft genome of Nitrosomonas communis strain Nm2.</title>
        <authorList>
            <person name="Kozlowski J.A."/>
            <person name="Kits K.D."/>
            <person name="Stein L.Y."/>
        </authorList>
    </citation>
    <scope>NUCLEOTIDE SEQUENCE [LARGE SCALE GENOMIC DNA]</scope>
    <source>
        <strain evidence="13">Nm2</strain>
    </source>
</reference>
<dbReference type="EC" id="5.2.1.8" evidence="3"/>
<evidence type="ECO:0000256" key="3">
    <source>
        <dbReference type="ARBA" id="ARBA00013194"/>
    </source>
</evidence>
<dbReference type="Proteomes" id="UP000034156">
    <property type="component" value="Chromosome"/>
</dbReference>
<evidence type="ECO:0000313" key="11">
    <source>
        <dbReference type="EMBL" id="SDW62391.1"/>
    </source>
</evidence>
<dbReference type="InterPro" id="IPR050245">
    <property type="entry name" value="PrsA_foldase"/>
</dbReference>
<evidence type="ECO:0000313" key="12">
    <source>
        <dbReference type="EMBL" id="TYP78879.1"/>
    </source>
</evidence>
<dbReference type="SUPFAM" id="SSF54534">
    <property type="entry name" value="FKBP-like"/>
    <property type="match status" value="1"/>
</dbReference>
<dbReference type="InterPro" id="IPR027304">
    <property type="entry name" value="Trigger_fact/SurA_dom_sf"/>
</dbReference>
<gene>
    <name evidence="10" type="ORF">AAW31_11780</name>
    <name evidence="12" type="ORF">BCL69_106716</name>
    <name evidence="11" type="ORF">SAMN05421882_101916</name>
</gene>
<dbReference type="AlphaFoldDB" id="A0A0F7KHJ1"/>
<dbReference type="Gene3D" id="1.10.8.1040">
    <property type="match status" value="1"/>
</dbReference>
<comment type="similarity">
    <text evidence="2">Belongs to the PpiC/parvulin rotamase family.</text>
</comment>
<evidence type="ECO:0000256" key="1">
    <source>
        <dbReference type="ARBA" id="ARBA00000971"/>
    </source>
</evidence>
<evidence type="ECO:0000313" key="13">
    <source>
        <dbReference type="Proteomes" id="UP000034156"/>
    </source>
</evidence>